<dbReference type="EMBL" id="QSUP01000004">
    <property type="protein sequence ID" value="RGN52950.1"/>
    <property type="molecule type" value="Genomic_DNA"/>
</dbReference>
<evidence type="ECO:0000313" key="2">
    <source>
        <dbReference type="EMBL" id="RHH80368.1"/>
    </source>
</evidence>
<evidence type="ECO:0000313" key="4">
    <source>
        <dbReference type="Proteomes" id="UP000283732"/>
    </source>
</evidence>
<name>A0A3R6JLB0_9BACT</name>
<protein>
    <submittedName>
        <fullName evidence="2">Uncharacterized protein</fullName>
    </submittedName>
</protein>
<dbReference type="AlphaFoldDB" id="A0A3R6JLB0"/>
<dbReference type="Proteomes" id="UP000283732">
    <property type="component" value="Unassembled WGS sequence"/>
</dbReference>
<accession>A0A3R6JLB0</accession>
<dbReference type="Proteomes" id="UP000261088">
    <property type="component" value="Unassembled WGS sequence"/>
</dbReference>
<evidence type="ECO:0000313" key="3">
    <source>
        <dbReference type="Proteomes" id="UP000261088"/>
    </source>
</evidence>
<sequence>MKPTPILVRTNGYPFRSSFIEGEILFHWHESFVSSHRKQIFTGEKSYFLLMETDKTFHTSG</sequence>
<reference evidence="3 4" key="1">
    <citation type="submission" date="2018-08" db="EMBL/GenBank/DDBJ databases">
        <title>A genome reference for cultivated species of the human gut microbiota.</title>
        <authorList>
            <person name="Zou Y."/>
            <person name="Xue W."/>
            <person name="Luo G."/>
        </authorList>
    </citation>
    <scope>NUCLEOTIDE SEQUENCE [LARGE SCALE GENOMIC DNA]</scope>
    <source>
        <strain evidence="2 4">AM16-50</strain>
        <strain evidence="1 3">OM05-11AA</strain>
    </source>
</reference>
<dbReference type="EMBL" id="QRKC01000001">
    <property type="protein sequence ID" value="RHH80368.1"/>
    <property type="molecule type" value="Genomic_DNA"/>
</dbReference>
<proteinExistence type="predicted"/>
<gene>
    <name evidence="2" type="ORF">DW191_04540</name>
    <name evidence="1" type="ORF">DXB61_05210</name>
</gene>
<evidence type="ECO:0000313" key="1">
    <source>
        <dbReference type="EMBL" id="RGN52950.1"/>
    </source>
</evidence>
<organism evidence="2 4">
    <name type="scientific">Parabacteroides merdae</name>
    <dbReference type="NCBI Taxonomy" id="46503"/>
    <lineage>
        <taxon>Bacteria</taxon>
        <taxon>Pseudomonadati</taxon>
        <taxon>Bacteroidota</taxon>
        <taxon>Bacteroidia</taxon>
        <taxon>Bacteroidales</taxon>
        <taxon>Tannerellaceae</taxon>
        <taxon>Parabacteroides</taxon>
    </lineage>
</organism>
<comment type="caution">
    <text evidence="2">The sequence shown here is derived from an EMBL/GenBank/DDBJ whole genome shotgun (WGS) entry which is preliminary data.</text>
</comment>